<reference evidence="2" key="1">
    <citation type="submission" date="2015-02" db="EMBL/GenBank/DDBJ databases">
        <authorList>
            <person name="Chooi Y.-H."/>
        </authorList>
    </citation>
    <scope>NUCLEOTIDE SEQUENCE [LARGE SCALE GENOMIC DNA]</scope>
    <source>
        <strain evidence="2">strain Y</strain>
    </source>
</reference>
<sequence>MSGHKLLRTINFDMSDAHVFEKAAEPDEWAISGAFEFADLDKSAIAGKLRQAFANGFLGLTSFGRSTFAVVAQAQSSDYDEAEYRLAQHFVTRYGAPDIEAALPAARGELFFITDLVQDAPINTVFTVRRVLDADGAIKEEFRTIRPPTDKPLHARVWKVEPDET</sequence>
<dbReference type="Pfam" id="PF20115">
    <property type="entry name" value="DUF6505"/>
    <property type="match status" value="1"/>
</dbReference>
<dbReference type="EMBL" id="LN829119">
    <property type="protein sequence ID" value="CPR18231.1"/>
    <property type="molecule type" value="Genomic_DNA"/>
</dbReference>
<keyword evidence="2" id="KW-1185">Reference proteome</keyword>
<dbReference type="OrthoDB" id="7355897at2"/>
<proteinExistence type="predicted"/>
<evidence type="ECO:0000313" key="1">
    <source>
        <dbReference type="EMBL" id="CPR18231.1"/>
    </source>
</evidence>
<organism evidence="1 2">
    <name type="scientific">Candidatus Filomicrobium marinum</name>
    <dbReference type="NCBI Taxonomy" id="1608628"/>
    <lineage>
        <taxon>Bacteria</taxon>
        <taxon>Pseudomonadati</taxon>
        <taxon>Pseudomonadota</taxon>
        <taxon>Alphaproteobacteria</taxon>
        <taxon>Hyphomicrobiales</taxon>
        <taxon>Hyphomicrobiaceae</taxon>
        <taxon>Filomicrobium</taxon>
    </lineage>
</organism>
<dbReference type="KEGG" id="fiy:BN1229_v1_1616"/>
<accession>A0A0D6JDW4</accession>
<dbReference type="InterPro" id="IPR045442">
    <property type="entry name" value="DUF6505"/>
</dbReference>
<gene>
    <name evidence="1" type="ORF">YBN1229_v1_1616</name>
</gene>
<protein>
    <submittedName>
        <fullName evidence="1">Uncharacterized protein</fullName>
    </submittedName>
</protein>
<evidence type="ECO:0000313" key="2">
    <source>
        <dbReference type="Proteomes" id="UP000033187"/>
    </source>
</evidence>
<dbReference type="RefSeq" id="WP_046477737.1">
    <property type="nucleotide sequence ID" value="NZ_LN829118.1"/>
</dbReference>
<dbReference type="AlphaFoldDB" id="A0A0D6JDW4"/>
<dbReference type="Proteomes" id="UP000033187">
    <property type="component" value="Chromosome 1"/>
</dbReference>
<dbReference type="KEGG" id="fil:BN1229_v1_1613"/>
<name>A0A0D6JDW4_9HYPH</name>